<sequence length="111" mass="12305">MTVPSRPVLLSVLHPRATRNSYAICAGVHHTRSTPRPPWMWPNTCNFGRTRQVACRSAKQPLPPESRTASRGAGEAKAASWLPAMNILLGQVPCMYENVARGRRGSERWAL</sequence>
<dbReference type="AlphaFoldDB" id="A0A1C7LTL1"/>
<keyword evidence="2" id="KW-1185">Reference proteome</keyword>
<reference evidence="1 2" key="1">
    <citation type="submission" date="2016-03" db="EMBL/GenBank/DDBJ databases">
        <title>Whole genome sequencing of Grifola frondosa 9006-11.</title>
        <authorList>
            <person name="Min B."/>
            <person name="Park H."/>
            <person name="Kim J.-G."/>
            <person name="Cho H."/>
            <person name="Oh Y.-L."/>
            <person name="Kong W.-S."/>
            <person name="Choi I.-G."/>
        </authorList>
    </citation>
    <scope>NUCLEOTIDE SEQUENCE [LARGE SCALE GENOMIC DNA]</scope>
    <source>
        <strain evidence="1 2">9006-11</strain>
    </source>
</reference>
<dbReference type="Proteomes" id="UP000092993">
    <property type="component" value="Unassembled WGS sequence"/>
</dbReference>
<protein>
    <submittedName>
        <fullName evidence="1">Uncharacterized protein</fullName>
    </submittedName>
</protein>
<proteinExistence type="predicted"/>
<evidence type="ECO:0000313" key="1">
    <source>
        <dbReference type="EMBL" id="OBZ66134.1"/>
    </source>
</evidence>
<name>A0A1C7LTL1_GRIFR</name>
<comment type="caution">
    <text evidence="1">The sequence shown here is derived from an EMBL/GenBank/DDBJ whole genome shotgun (WGS) entry which is preliminary data.</text>
</comment>
<gene>
    <name evidence="1" type="ORF">A0H81_13731</name>
</gene>
<dbReference type="EMBL" id="LUGG01000032">
    <property type="protein sequence ID" value="OBZ66134.1"/>
    <property type="molecule type" value="Genomic_DNA"/>
</dbReference>
<evidence type="ECO:0000313" key="2">
    <source>
        <dbReference type="Proteomes" id="UP000092993"/>
    </source>
</evidence>
<accession>A0A1C7LTL1</accession>
<organism evidence="1 2">
    <name type="scientific">Grifola frondosa</name>
    <name type="common">Maitake</name>
    <name type="synonym">Polyporus frondosus</name>
    <dbReference type="NCBI Taxonomy" id="5627"/>
    <lineage>
        <taxon>Eukaryota</taxon>
        <taxon>Fungi</taxon>
        <taxon>Dikarya</taxon>
        <taxon>Basidiomycota</taxon>
        <taxon>Agaricomycotina</taxon>
        <taxon>Agaricomycetes</taxon>
        <taxon>Polyporales</taxon>
        <taxon>Grifolaceae</taxon>
        <taxon>Grifola</taxon>
    </lineage>
</organism>